<proteinExistence type="predicted"/>
<evidence type="ECO:0000313" key="1">
    <source>
        <dbReference type="EMBL" id="QNQ89247.1"/>
    </source>
</evidence>
<accession>A0A7H0SL22</accession>
<dbReference type="EMBL" id="CP046884">
    <property type="protein sequence ID" value="QNQ89247.1"/>
    <property type="molecule type" value="Genomic_DNA"/>
</dbReference>
<keyword evidence="2" id="KW-1185">Reference proteome</keyword>
<name>A0A7H0SL22_9CORY</name>
<protein>
    <submittedName>
        <fullName evidence="1">Uncharacterized protein</fullName>
    </submittedName>
</protein>
<dbReference type="AlphaFoldDB" id="A0A7H0SL22"/>
<dbReference type="RefSeq" id="WP_187974702.1">
    <property type="nucleotide sequence ID" value="NZ_CP046884.1"/>
</dbReference>
<reference evidence="1 2" key="1">
    <citation type="submission" date="2019-12" db="EMBL/GenBank/DDBJ databases">
        <title>Corynebacterium sp. nov., isolated from feces of the Anser Albifrons in China.</title>
        <authorList>
            <person name="Liu Q."/>
        </authorList>
    </citation>
    <scope>NUCLEOTIDE SEQUENCE [LARGE SCALE GENOMIC DNA]</scope>
    <source>
        <strain evidence="1 2">4H37-19</strain>
    </source>
</reference>
<dbReference type="KEGG" id="cpoy:GP475_00335"/>
<sequence length="50" mass="5690">MSRFRRFSVAAAVALITTLTPAVANADEHDYGAAYMIFSCKTYHYPWCRD</sequence>
<organism evidence="1 2">
    <name type="scientific">Corynebacterium poyangense</name>
    <dbReference type="NCBI Taxonomy" id="2684405"/>
    <lineage>
        <taxon>Bacteria</taxon>
        <taxon>Bacillati</taxon>
        <taxon>Actinomycetota</taxon>
        <taxon>Actinomycetes</taxon>
        <taxon>Mycobacteriales</taxon>
        <taxon>Corynebacteriaceae</taxon>
        <taxon>Corynebacterium</taxon>
    </lineage>
</organism>
<evidence type="ECO:0000313" key="2">
    <source>
        <dbReference type="Proteomes" id="UP000516320"/>
    </source>
</evidence>
<gene>
    <name evidence="1" type="ORF">GP475_00335</name>
</gene>
<dbReference type="Proteomes" id="UP000516320">
    <property type="component" value="Chromosome"/>
</dbReference>